<evidence type="ECO:0000259" key="2">
    <source>
        <dbReference type="PROSITE" id="PS50404"/>
    </source>
</evidence>
<proteinExistence type="predicted"/>
<dbReference type="PROSITE" id="PS50404">
    <property type="entry name" value="GST_NTER"/>
    <property type="match status" value="1"/>
</dbReference>
<sequence>MNCAASVHYLHLSPSLMAILKLYGWPESTATWRVAIVLHETKVPFEFVNVNVMNRVVHTSLFPLLFCFLFHSLFRRFLYSLRFSSGFFVLFQSDC</sequence>
<evidence type="ECO:0000313" key="4">
    <source>
        <dbReference type="Proteomes" id="UP001362999"/>
    </source>
</evidence>
<dbReference type="AlphaFoldDB" id="A0AAW0EI42"/>
<reference evidence="3 4" key="1">
    <citation type="journal article" date="2024" name="J Genomics">
        <title>Draft genome sequencing and assembly of Favolaschia claudopus CIRM-BRFM 2984 isolated from oak limbs.</title>
        <authorList>
            <person name="Navarro D."/>
            <person name="Drula E."/>
            <person name="Chaduli D."/>
            <person name="Cazenave R."/>
            <person name="Ahrendt S."/>
            <person name="Wang J."/>
            <person name="Lipzen A."/>
            <person name="Daum C."/>
            <person name="Barry K."/>
            <person name="Grigoriev I.V."/>
            <person name="Favel A."/>
            <person name="Rosso M.N."/>
            <person name="Martin F."/>
        </authorList>
    </citation>
    <scope>NUCLEOTIDE SEQUENCE [LARGE SCALE GENOMIC DNA]</scope>
    <source>
        <strain evidence="3 4">CIRM-BRFM 2984</strain>
    </source>
</reference>
<gene>
    <name evidence="3" type="ORF">R3P38DRAFT_2820106</name>
</gene>
<dbReference type="InterPro" id="IPR004045">
    <property type="entry name" value="Glutathione_S-Trfase_N"/>
</dbReference>
<dbReference type="Pfam" id="PF02798">
    <property type="entry name" value="GST_N"/>
    <property type="match status" value="1"/>
</dbReference>
<protein>
    <recommendedName>
        <fullName evidence="2">GST N-terminal domain-containing protein</fullName>
    </recommendedName>
</protein>
<evidence type="ECO:0000313" key="3">
    <source>
        <dbReference type="EMBL" id="KAK7063747.1"/>
    </source>
</evidence>
<keyword evidence="1" id="KW-0472">Membrane</keyword>
<feature type="transmembrane region" description="Helical" evidence="1">
    <location>
        <begin position="56"/>
        <end position="74"/>
    </location>
</feature>
<comment type="caution">
    <text evidence="3">The sequence shown here is derived from an EMBL/GenBank/DDBJ whole genome shotgun (WGS) entry which is preliminary data.</text>
</comment>
<keyword evidence="1" id="KW-1133">Transmembrane helix</keyword>
<evidence type="ECO:0000256" key="1">
    <source>
        <dbReference type="SAM" id="Phobius"/>
    </source>
</evidence>
<keyword evidence="4" id="KW-1185">Reference proteome</keyword>
<dbReference type="Proteomes" id="UP001362999">
    <property type="component" value="Unassembled WGS sequence"/>
</dbReference>
<organism evidence="3 4">
    <name type="scientific">Favolaschia claudopus</name>
    <dbReference type="NCBI Taxonomy" id="2862362"/>
    <lineage>
        <taxon>Eukaryota</taxon>
        <taxon>Fungi</taxon>
        <taxon>Dikarya</taxon>
        <taxon>Basidiomycota</taxon>
        <taxon>Agaricomycotina</taxon>
        <taxon>Agaricomycetes</taxon>
        <taxon>Agaricomycetidae</taxon>
        <taxon>Agaricales</taxon>
        <taxon>Marasmiineae</taxon>
        <taxon>Mycenaceae</taxon>
        <taxon>Favolaschia</taxon>
    </lineage>
</organism>
<feature type="domain" description="GST N-terminal" evidence="2">
    <location>
        <begin position="18"/>
        <end position="95"/>
    </location>
</feature>
<name>A0AAW0EI42_9AGAR</name>
<dbReference type="SUPFAM" id="SSF52833">
    <property type="entry name" value="Thioredoxin-like"/>
    <property type="match status" value="1"/>
</dbReference>
<accession>A0AAW0EI42</accession>
<dbReference type="EMBL" id="JAWWNJ010000001">
    <property type="protein sequence ID" value="KAK7063747.1"/>
    <property type="molecule type" value="Genomic_DNA"/>
</dbReference>
<dbReference type="Gene3D" id="3.40.30.10">
    <property type="entry name" value="Glutaredoxin"/>
    <property type="match status" value="1"/>
</dbReference>
<dbReference type="InterPro" id="IPR036249">
    <property type="entry name" value="Thioredoxin-like_sf"/>
</dbReference>
<keyword evidence="1" id="KW-0812">Transmembrane</keyword>